<dbReference type="PANTHER" id="PTHR43685:SF3">
    <property type="entry name" value="SLR2126 PROTEIN"/>
    <property type="match status" value="1"/>
</dbReference>
<accession>A0ABS5JP79</accession>
<dbReference type="EC" id="2.4.-.-" evidence="2"/>
<organism evidence="2 3">
    <name type="scientific">Carboxylicivirga linearis</name>
    <dbReference type="NCBI Taxonomy" id="1628157"/>
    <lineage>
        <taxon>Bacteria</taxon>
        <taxon>Pseudomonadati</taxon>
        <taxon>Bacteroidota</taxon>
        <taxon>Bacteroidia</taxon>
        <taxon>Marinilabiliales</taxon>
        <taxon>Marinilabiliaceae</taxon>
        <taxon>Carboxylicivirga</taxon>
    </lineage>
</organism>
<dbReference type="Proteomes" id="UP000708576">
    <property type="component" value="Unassembled WGS sequence"/>
</dbReference>
<name>A0ABS5JP79_9BACT</name>
<dbReference type="GO" id="GO:0016757">
    <property type="term" value="F:glycosyltransferase activity"/>
    <property type="evidence" value="ECO:0007669"/>
    <property type="project" value="UniProtKB-KW"/>
</dbReference>
<keyword evidence="2" id="KW-0328">Glycosyltransferase</keyword>
<dbReference type="EMBL" id="JAGUCO010000001">
    <property type="protein sequence ID" value="MBS2096704.1"/>
    <property type="molecule type" value="Genomic_DNA"/>
</dbReference>
<dbReference type="InterPro" id="IPR001173">
    <property type="entry name" value="Glyco_trans_2-like"/>
</dbReference>
<feature type="domain" description="Glycosyltransferase 2-like" evidence="1">
    <location>
        <begin position="6"/>
        <end position="136"/>
    </location>
</feature>
<gene>
    <name evidence="2" type="ORF">KEM10_00355</name>
</gene>
<dbReference type="InterPro" id="IPR050834">
    <property type="entry name" value="Glycosyltransf_2"/>
</dbReference>
<proteinExistence type="predicted"/>
<dbReference type="CDD" id="cd06420">
    <property type="entry name" value="GT2_Chondriotin_Pol_N"/>
    <property type="match status" value="1"/>
</dbReference>
<evidence type="ECO:0000259" key="1">
    <source>
        <dbReference type="Pfam" id="PF00535"/>
    </source>
</evidence>
<dbReference type="Gene3D" id="3.90.550.10">
    <property type="entry name" value="Spore Coat Polysaccharide Biosynthesis Protein SpsA, Chain A"/>
    <property type="match status" value="1"/>
</dbReference>
<evidence type="ECO:0000313" key="2">
    <source>
        <dbReference type="EMBL" id="MBS2096704.1"/>
    </source>
</evidence>
<comment type="caution">
    <text evidence="2">The sequence shown here is derived from an EMBL/GenBank/DDBJ whole genome shotgun (WGS) entry which is preliminary data.</text>
</comment>
<protein>
    <submittedName>
        <fullName evidence="2">Glycosyltransferase</fullName>
        <ecNumber evidence="2">2.4.-.-</ecNumber>
    </submittedName>
</protein>
<dbReference type="InterPro" id="IPR029044">
    <property type="entry name" value="Nucleotide-diphossugar_trans"/>
</dbReference>
<dbReference type="RefSeq" id="WP_212212026.1">
    <property type="nucleotide sequence ID" value="NZ_JAGUCO010000001.1"/>
</dbReference>
<keyword evidence="3" id="KW-1185">Reference proteome</keyword>
<dbReference type="Pfam" id="PF00535">
    <property type="entry name" value="Glycos_transf_2"/>
    <property type="match status" value="1"/>
</dbReference>
<sequence>MVDNLSVIITTYNKEEYLRKVLLGFTTQINKNFEVVIADDGSGNKTKDLINWFTENSNLSIKHVWHEDNGFRKCEILNKAIVESTYDYLLFTDDDCIPRADFVDVHLKNAQKGRFLSGGYLKLNKEVTDSVLDENIISQEIFRKKWLLQHGQEKSYKLGKVSRNKIYTLFMNLITFTKPTWNGHNVSGFKSDIISVNGYNEDMFYGGLDRELGERLVNKGIVGKQVRYKAICVHLDHPRPYRNRELLLKNRARRKQVREENIVWADNGIDKYK</sequence>
<keyword evidence="2" id="KW-0808">Transferase</keyword>
<evidence type="ECO:0000313" key="3">
    <source>
        <dbReference type="Proteomes" id="UP000708576"/>
    </source>
</evidence>
<reference evidence="2 3" key="1">
    <citation type="journal article" date="2015" name="Int. J. Syst. Evol. Microbiol.">
        <title>Carboxylicivirga linearis sp. nov., isolated from a sea cucumber culture pond.</title>
        <authorList>
            <person name="Wang F.Q."/>
            <person name="Zhou Y.X."/>
            <person name="Lin X.Z."/>
            <person name="Chen G.J."/>
            <person name="Du Z.J."/>
        </authorList>
    </citation>
    <scope>NUCLEOTIDE SEQUENCE [LARGE SCALE GENOMIC DNA]</scope>
    <source>
        <strain evidence="2 3">FB218</strain>
    </source>
</reference>
<dbReference type="SUPFAM" id="SSF53448">
    <property type="entry name" value="Nucleotide-diphospho-sugar transferases"/>
    <property type="match status" value="1"/>
</dbReference>
<dbReference type="PANTHER" id="PTHR43685">
    <property type="entry name" value="GLYCOSYLTRANSFERASE"/>
    <property type="match status" value="1"/>
</dbReference>